<dbReference type="PIRSF" id="PIRSF004848">
    <property type="entry name" value="YBL036c_PLPDEIII"/>
    <property type="match status" value="1"/>
</dbReference>
<keyword evidence="1 2" id="KW-0663">Pyridoxal phosphate</keyword>
<feature type="domain" description="Alanine racemase N-terminal" evidence="5">
    <location>
        <begin position="6"/>
        <end position="222"/>
    </location>
</feature>
<dbReference type="InterPro" id="IPR029066">
    <property type="entry name" value="PLP-binding_barrel"/>
</dbReference>
<gene>
    <name evidence="6" type="ORF">GCM10007390_12720</name>
</gene>
<dbReference type="FunFam" id="3.20.20.10:FF:000018">
    <property type="entry name" value="Pyridoxal phosphate homeostasis protein"/>
    <property type="match status" value="1"/>
</dbReference>
<dbReference type="InterPro" id="IPR011078">
    <property type="entry name" value="PyrdxlP_homeostasis"/>
</dbReference>
<comment type="cofactor">
    <cofactor evidence="3">
        <name>pyridoxal 5'-phosphate</name>
        <dbReference type="ChEBI" id="CHEBI:597326"/>
    </cofactor>
</comment>
<evidence type="ECO:0000259" key="5">
    <source>
        <dbReference type="Pfam" id="PF01168"/>
    </source>
</evidence>
<accession>A0A8J3D4Y0</accession>
<evidence type="ECO:0000256" key="4">
    <source>
        <dbReference type="RuleBase" id="RU004514"/>
    </source>
</evidence>
<keyword evidence="7" id="KW-1185">Reference proteome</keyword>
<name>A0A8J3D4Y0_9BACT</name>
<dbReference type="PANTHER" id="PTHR10146:SF14">
    <property type="entry name" value="PYRIDOXAL PHOSPHATE HOMEOSTASIS PROTEIN"/>
    <property type="match status" value="1"/>
</dbReference>
<dbReference type="PANTHER" id="PTHR10146">
    <property type="entry name" value="PROLINE SYNTHETASE CO-TRANSCRIBED BACTERIAL HOMOLOG PROTEIN"/>
    <property type="match status" value="1"/>
</dbReference>
<feature type="modified residue" description="N6-(pyridoxal phosphate)lysine" evidence="2 3">
    <location>
        <position position="28"/>
    </location>
</feature>
<dbReference type="AlphaFoldDB" id="A0A8J3D4Y0"/>
<comment type="similarity">
    <text evidence="2 4">Belongs to the pyridoxal phosphate-binding protein YggS/PROSC family.</text>
</comment>
<evidence type="ECO:0000256" key="1">
    <source>
        <dbReference type="ARBA" id="ARBA00022898"/>
    </source>
</evidence>
<dbReference type="GO" id="GO:0030170">
    <property type="term" value="F:pyridoxal phosphate binding"/>
    <property type="evidence" value="ECO:0007669"/>
    <property type="project" value="UniProtKB-UniRule"/>
</dbReference>
<protein>
    <recommendedName>
        <fullName evidence="2">Pyridoxal phosphate homeostasis protein</fullName>
        <shortName evidence="2">PLP homeostasis protein</shortName>
    </recommendedName>
</protein>
<comment type="function">
    <text evidence="2">Pyridoxal 5'-phosphate (PLP)-binding protein, which is involved in PLP homeostasis.</text>
</comment>
<dbReference type="Pfam" id="PF01168">
    <property type="entry name" value="Ala_racemase_N"/>
    <property type="match status" value="1"/>
</dbReference>
<dbReference type="Gene3D" id="3.20.20.10">
    <property type="entry name" value="Alanine racemase"/>
    <property type="match status" value="1"/>
</dbReference>
<dbReference type="SUPFAM" id="SSF51419">
    <property type="entry name" value="PLP-binding barrel"/>
    <property type="match status" value="1"/>
</dbReference>
<dbReference type="HAMAP" id="MF_02087">
    <property type="entry name" value="PLP_homeostasis"/>
    <property type="match status" value="1"/>
</dbReference>
<dbReference type="PROSITE" id="PS01211">
    <property type="entry name" value="UPF0001"/>
    <property type="match status" value="1"/>
</dbReference>
<dbReference type="CDD" id="cd00635">
    <property type="entry name" value="PLPDE_III_YBL036c_like"/>
    <property type="match status" value="1"/>
</dbReference>
<dbReference type="EMBL" id="BMXF01000001">
    <property type="protein sequence ID" value="GHB60450.1"/>
    <property type="molecule type" value="Genomic_DNA"/>
</dbReference>
<evidence type="ECO:0000313" key="7">
    <source>
        <dbReference type="Proteomes" id="UP000598271"/>
    </source>
</evidence>
<dbReference type="InterPro" id="IPR001608">
    <property type="entry name" value="Ala_racemase_N"/>
</dbReference>
<proteinExistence type="inferred from homology"/>
<evidence type="ECO:0000313" key="6">
    <source>
        <dbReference type="EMBL" id="GHB60450.1"/>
    </source>
</evidence>
<evidence type="ECO:0000256" key="3">
    <source>
        <dbReference type="PIRSR" id="PIRSR004848-1"/>
    </source>
</evidence>
<reference evidence="6 7" key="1">
    <citation type="journal article" date="2014" name="Int. J. Syst. Evol. Microbiol.">
        <title>Complete genome sequence of Corynebacterium casei LMG S-19264T (=DSM 44701T), isolated from a smear-ripened cheese.</title>
        <authorList>
            <consortium name="US DOE Joint Genome Institute (JGI-PGF)"/>
            <person name="Walter F."/>
            <person name="Albersmeier A."/>
            <person name="Kalinowski J."/>
            <person name="Ruckert C."/>
        </authorList>
    </citation>
    <scope>NUCLEOTIDE SEQUENCE [LARGE SCALE GENOMIC DNA]</scope>
    <source>
        <strain evidence="6 7">KCTC 12866</strain>
    </source>
</reference>
<dbReference type="Proteomes" id="UP000598271">
    <property type="component" value="Unassembled WGS sequence"/>
</dbReference>
<organism evidence="6 7">
    <name type="scientific">Persicitalea jodogahamensis</name>
    <dbReference type="NCBI Taxonomy" id="402147"/>
    <lineage>
        <taxon>Bacteria</taxon>
        <taxon>Pseudomonadati</taxon>
        <taxon>Bacteroidota</taxon>
        <taxon>Cytophagia</taxon>
        <taxon>Cytophagales</taxon>
        <taxon>Spirosomataceae</taxon>
        <taxon>Persicitalea</taxon>
    </lineage>
</organism>
<evidence type="ECO:0000256" key="2">
    <source>
        <dbReference type="HAMAP-Rule" id="MF_02087"/>
    </source>
</evidence>
<dbReference type="RefSeq" id="WP_229580410.1">
    <property type="nucleotide sequence ID" value="NZ_BMXF01000001.1"/>
</dbReference>
<sequence length="223" mass="25090">MGDISVKENIAEVESHLKPSVTLVAVTKTKPLHILQEAYDAGCKVFGENKVQEMVEKHEELPKDIEWHMIGHLQTNKVKYIAPFVSLIHSVDSLKVLKEINKQAKKNNRTIDCLLQIHIAEEETKFGLSEQETADLLDSGEFGAMDNIRIQGLMGMATYDAPDAQLRKEFGGLRRIFEDLKKRESEKMNMQILSMGMSNDFLIAIEEGSTMVRVGSAIFGARK</sequence>
<comment type="caution">
    <text evidence="6">The sequence shown here is derived from an EMBL/GenBank/DDBJ whole genome shotgun (WGS) entry which is preliminary data.</text>
</comment>
<dbReference type="NCBIfam" id="TIGR00044">
    <property type="entry name" value="YggS family pyridoxal phosphate-dependent enzyme"/>
    <property type="match status" value="1"/>
</dbReference>